<proteinExistence type="predicted"/>
<name>A0AAQ3B2H9_9VIBR</name>
<gene>
    <name evidence="2" type="ORF">PUN50_25905</name>
</gene>
<accession>A0AAQ3B2H9</accession>
<feature type="compositionally biased region" description="Basic and acidic residues" evidence="1">
    <location>
        <begin position="24"/>
        <end position="41"/>
    </location>
</feature>
<reference evidence="2" key="1">
    <citation type="submission" date="2023-02" db="EMBL/GenBank/DDBJ databases">
        <title>Isolation, identification, and genome analysis of Vibrio campbellii in the Penaeus vannamei larvae stage.</title>
        <authorList>
            <person name="Huang T."/>
            <person name="Zhang B."/>
        </authorList>
    </citation>
    <scope>NUCLEOTIDE SEQUENCE</scope>
    <source>
        <strain evidence="2">20220413_1</strain>
    </source>
</reference>
<feature type="compositionally biased region" description="Basic and acidic residues" evidence="1">
    <location>
        <begin position="48"/>
        <end position="59"/>
    </location>
</feature>
<feature type="region of interest" description="Disordered" evidence="1">
    <location>
        <begin position="1"/>
        <end position="71"/>
    </location>
</feature>
<organism evidence="2 3">
    <name type="scientific">Vibrio campbellii</name>
    <dbReference type="NCBI Taxonomy" id="680"/>
    <lineage>
        <taxon>Bacteria</taxon>
        <taxon>Pseudomonadati</taxon>
        <taxon>Pseudomonadota</taxon>
        <taxon>Gammaproteobacteria</taxon>
        <taxon>Vibrionales</taxon>
        <taxon>Vibrionaceae</taxon>
        <taxon>Vibrio</taxon>
    </lineage>
</organism>
<evidence type="ECO:0000313" key="2">
    <source>
        <dbReference type="EMBL" id="WDG10802.1"/>
    </source>
</evidence>
<evidence type="ECO:0000256" key="1">
    <source>
        <dbReference type="SAM" id="MobiDB-lite"/>
    </source>
</evidence>
<dbReference type="AlphaFoldDB" id="A0AAQ3B2H9"/>
<evidence type="ECO:0000313" key="3">
    <source>
        <dbReference type="Proteomes" id="UP001219537"/>
    </source>
</evidence>
<feature type="compositionally biased region" description="Polar residues" evidence="1">
    <location>
        <begin position="1"/>
        <end position="10"/>
    </location>
</feature>
<dbReference type="RefSeq" id="WP_077263374.1">
    <property type="nucleotide sequence ID" value="NZ_CP019635.1"/>
</dbReference>
<protein>
    <submittedName>
        <fullName evidence="2">Cytotoxin</fullName>
    </submittedName>
</protein>
<sequence length="337" mass="38578">MRYQSAPVSSEETQETTAQRAARQRQERRAELTYSTDDYKRWNNNKNKTLDERNKEKQEANITEAATEQKNHIHVGEEREFPDAILSPMPTSRKEMIDATGTRVLPSDLLGSSFNNQCVSAEIVAHQMTSLSPATKKEVEESGELVFSGMQYKHAHGTVGTIEVIDTFAGQQPDQKTSQMAYWVAQGKYLDIPKHPDPHRDHLYVFTPNFSGCSFVVDDWSDDLIRVYHVEGSKEDKQYNDVKDHRNGLINYMSFRDYGFYQKGNTTIKSVNGFAFMRYNTQARHWEIHYQKQEHAPALGRPTTSAKTLFSSEKHSVKVMVSKESRVVETGTIAIKR</sequence>
<dbReference type="Proteomes" id="UP001219537">
    <property type="component" value="Chromosome 2"/>
</dbReference>
<dbReference type="EMBL" id="CP117989">
    <property type="protein sequence ID" value="WDG10802.1"/>
    <property type="molecule type" value="Genomic_DNA"/>
</dbReference>